<keyword evidence="3 10" id="KW-0812">Transmembrane</keyword>
<dbReference type="Pfam" id="PF03100">
    <property type="entry name" value="CcmE"/>
    <property type="match status" value="1"/>
</dbReference>
<evidence type="ECO:0000256" key="11">
    <source>
        <dbReference type="PIRSR" id="PIRSR604329-50"/>
    </source>
</evidence>
<name>A0A7X1ZCN2_9PROT</name>
<keyword evidence="5 10" id="KW-0201">Cytochrome c-type biogenesis</keyword>
<sequence length="168" mass="17801">MTRKKRRLYFIGLGMLALGAATALVLTAISDSLLYFYSPSDLQERPVAEGQRFRLGGLVEEGSVQKDGETVRFVVTDLVHTVPVTYTGILPDLFRPGQGVVTEGRLTAGSGLFQADSVLAKHDENYMPPEVADALKKSGQWQHGADGAEAAADGMSGGGTSGQPGPTY</sequence>
<evidence type="ECO:0000256" key="8">
    <source>
        <dbReference type="ARBA" id="ARBA00023004"/>
    </source>
</evidence>
<evidence type="ECO:0000256" key="2">
    <source>
        <dbReference type="ARBA" id="ARBA00022617"/>
    </source>
</evidence>
<dbReference type="GO" id="GO:0046872">
    <property type="term" value="F:metal ion binding"/>
    <property type="evidence" value="ECO:0007669"/>
    <property type="project" value="UniProtKB-KW"/>
</dbReference>
<evidence type="ECO:0000313" key="13">
    <source>
        <dbReference type="EMBL" id="MQX36118.1"/>
    </source>
</evidence>
<evidence type="ECO:0000256" key="12">
    <source>
        <dbReference type="SAM" id="MobiDB-lite"/>
    </source>
</evidence>
<comment type="similarity">
    <text evidence="10">Belongs to the CcmE/CycJ family.</text>
</comment>
<dbReference type="GO" id="GO:0017004">
    <property type="term" value="P:cytochrome complex assembly"/>
    <property type="evidence" value="ECO:0007669"/>
    <property type="project" value="UniProtKB-KW"/>
</dbReference>
<evidence type="ECO:0000256" key="7">
    <source>
        <dbReference type="ARBA" id="ARBA00022989"/>
    </source>
</evidence>
<comment type="function">
    <text evidence="10">Heme chaperone required for the biogenesis of c-type cytochromes. Transiently binds heme delivered by CcmC and transfers the heme to apo-cytochromes in a process facilitated by CcmF and CcmH.</text>
</comment>
<keyword evidence="8 10" id="KW-0408">Iron</keyword>
<dbReference type="NCBIfam" id="NF009729">
    <property type="entry name" value="PRK13254.1-3"/>
    <property type="match status" value="1"/>
</dbReference>
<dbReference type="AlphaFoldDB" id="A0A7X1ZCN2"/>
<evidence type="ECO:0000256" key="5">
    <source>
        <dbReference type="ARBA" id="ARBA00022748"/>
    </source>
</evidence>
<dbReference type="PANTHER" id="PTHR34128:SF2">
    <property type="entry name" value="CYTOCHROME C-TYPE BIOGENESIS PROTEIN CCME HOMOLOG, MITOCHONDRIAL"/>
    <property type="match status" value="1"/>
</dbReference>
<dbReference type="HAMAP" id="MF_01959">
    <property type="entry name" value="CcmE"/>
    <property type="match status" value="1"/>
</dbReference>
<keyword evidence="7 10" id="KW-1133">Transmembrane helix</keyword>
<dbReference type="GO" id="GO:0017003">
    <property type="term" value="P:protein-heme linkage"/>
    <property type="evidence" value="ECO:0007669"/>
    <property type="project" value="UniProtKB-UniRule"/>
</dbReference>
<evidence type="ECO:0000256" key="9">
    <source>
        <dbReference type="ARBA" id="ARBA00023136"/>
    </source>
</evidence>
<evidence type="ECO:0000313" key="14">
    <source>
        <dbReference type="Proteomes" id="UP000434582"/>
    </source>
</evidence>
<keyword evidence="14" id="KW-1185">Reference proteome</keyword>
<evidence type="ECO:0000256" key="3">
    <source>
        <dbReference type="ARBA" id="ARBA00022692"/>
    </source>
</evidence>
<dbReference type="Proteomes" id="UP000434582">
    <property type="component" value="Unassembled WGS sequence"/>
</dbReference>
<comment type="caution">
    <text evidence="13">The sequence shown here is derived from an EMBL/GenBank/DDBJ whole genome shotgun (WGS) entry which is preliminary data.</text>
</comment>
<reference evidence="13 14" key="1">
    <citation type="submission" date="2019-10" db="EMBL/GenBank/DDBJ databases">
        <title>Draft whole-genome sequence of the purple nonsulfur photosynthetic bacterium Roseospira navarrensis DSM 15114.</title>
        <authorList>
            <person name="Kyndt J.A."/>
            <person name="Meyer T.E."/>
        </authorList>
    </citation>
    <scope>NUCLEOTIDE SEQUENCE [LARGE SCALE GENOMIC DNA]</scope>
    <source>
        <strain evidence="13 14">DSM 15114</strain>
    </source>
</reference>
<dbReference type="InterPro" id="IPR036127">
    <property type="entry name" value="CcmE-like_sf"/>
</dbReference>
<keyword evidence="4 10" id="KW-0479">Metal-binding</keyword>
<feature type="binding site" description="covalent" evidence="10 11">
    <location>
        <position position="122"/>
    </location>
    <ligand>
        <name>heme</name>
        <dbReference type="ChEBI" id="CHEBI:30413"/>
    </ligand>
</feature>
<dbReference type="GO" id="GO:0005886">
    <property type="term" value="C:plasma membrane"/>
    <property type="evidence" value="ECO:0007669"/>
    <property type="project" value="UniProtKB-SubCell"/>
</dbReference>
<accession>A0A7X1ZCN2</accession>
<dbReference type="InterPro" id="IPR004329">
    <property type="entry name" value="CcmE"/>
</dbReference>
<evidence type="ECO:0000256" key="10">
    <source>
        <dbReference type="HAMAP-Rule" id="MF_01959"/>
    </source>
</evidence>
<keyword evidence="10" id="KW-1003">Cell membrane</keyword>
<dbReference type="EMBL" id="WIVE01000013">
    <property type="protein sequence ID" value="MQX36118.1"/>
    <property type="molecule type" value="Genomic_DNA"/>
</dbReference>
<feature type="region of interest" description="Disordered" evidence="12">
    <location>
        <begin position="137"/>
        <end position="168"/>
    </location>
</feature>
<protein>
    <recommendedName>
        <fullName evidence="10">Cytochrome c-type biogenesis protein CcmE</fullName>
    </recommendedName>
    <alternativeName>
        <fullName evidence="10">Cytochrome c maturation protein E</fullName>
    </alternativeName>
    <alternativeName>
        <fullName evidence="10">Heme chaperone CcmE</fullName>
    </alternativeName>
</protein>
<dbReference type="NCBIfam" id="NF009731">
    <property type="entry name" value="PRK13254.1-5"/>
    <property type="match status" value="1"/>
</dbReference>
<dbReference type="PANTHER" id="PTHR34128">
    <property type="entry name" value="CYTOCHROME C-TYPE BIOGENESIS PROTEIN CCME HOMOLOG, MITOCHONDRIAL"/>
    <property type="match status" value="1"/>
</dbReference>
<evidence type="ECO:0000256" key="1">
    <source>
        <dbReference type="ARBA" id="ARBA00004370"/>
    </source>
</evidence>
<evidence type="ECO:0000256" key="6">
    <source>
        <dbReference type="ARBA" id="ARBA00022968"/>
    </source>
</evidence>
<dbReference type="RefSeq" id="WP_170294721.1">
    <property type="nucleotide sequence ID" value="NZ_WIVE01000013.1"/>
</dbReference>
<organism evidence="13 14">
    <name type="scientific">Roseospira navarrensis</name>
    <dbReference type="NCBI Taxonomy" id="140058"/>
    <lineage>
        <taxon>Bacteria</taxon>
        <taxon>Pseudomonadati</taxon>
        <taxon>Pseudomonadota</taxon>
        <taxon>Alphaproteobacteria</taxon>
        <taxon>Rhodospirillales</taxon>
        <taxon>Rhodospirillaceae</taxon>
        <taxon>Roseospira</taxon>
    </lineage>
</organism>
<feature type="topological domain" description="Extracellular" evidence="10">
    <location>
        <begin position="29"/>
        <end position="168"/>
    </location>
</feature>
<keyword evidence="2 10" id="KW-0349">Heme</keyword>
<keyword evidence="6 10" id="KW-0735">Signal-anchor</keyword>
<feature type="topological domain" description="Cytoplasmic" evidence="10">
    <location>
        <begin position="1"/>
        <end position="7"/>
    </location>
</feature>
<dbReference type="GO" id="GO:0020037">
    <property type="term" value="F:heme binding"/>
    <property type="evidence" value="ECO:0007669"/>
    <property type="project" value="InterPro"/>
</dbReference>
<dbReference type="InterPro" id="IPR012340">
    <property type="entry name" value="NA-bd_OB-fold"/>
</dbReference>
<keyword evidence="9 10" id="KW-0472">Membrane</keyword>
<dbReference type="NCBIfam" id="NF009727">
    <property type="entry name" value="PRK13254.1-1"/>
    <property type="match status" value="1"/>
</dbReference>
<proteinExistence type="inferred from homology"/>
<dbReference type="SUPFAM" id="SSF82093">
    <property type="entry name" value="Heme chaperone CcmE"/>
    <property type="match status" value="1"/>
</dbReference>
<feature type="compositionally biased region" description="Low complexity" evidence="12">
    <location>
        <begin position="144"/>
        <end position="154"/>
    </location>
</feature>
<evidence type="ECO:0000256" key="4">
    <source>
        <dbReference type="ARBA" id="ARBA00022723"/>
    </source>
</evidence>
<comment type="subcellular location">
    <subcellularLocation>
        <location evidence="10">Cell membrane</location>
        <topology evidence="10">Single-pass type II membrane protein</topology>
    </subcellularLocation>
    <subcellularLocation>
        <location evidence="1">Membrane</location>
    </subcellularLocation>
</comment>
<feature type="binding site" description="axial binding residue" evidence="10 11">
    <location>
        <position position="126"/>
    </location>
    <ligand>
        <name>heme</name>
        <dbReference type="ChEBI" id="CHEBI:30413"/>
    </ligand>
    <ligandPart>
        <name>Fe</name>
        <dbReference type="ChEBI" id="CHEBI:18248"/>
    </ligandPart>
</feature>
<gene>
    <name evidence="10 13" type="primary">ccmE</name>
    <name evidence="10" type="synonym">cycJ</name>
    <name evidence="13" type="ORF">GHC57_06260</name>
</gene>
<dbReference type="Gene3D" id="2.40.50.140">
    <property type="entry name" value="Nucleic acid-binding proteins"/>
    <property type="match status" value="1"/>
</dbReference>